<dbReference type="STRING" id="889378.Spiaf_0065"/>
<dbReference type="InterPro" id="IPR051447">
    <property type="entry name" value="Lipoprotein-release_system"/>
</dbReference>
<dbReference type="Proteomes" id="UP000007383">
    <property type="component" value="Chromosome"/>
</dbReference>
<keyword evidence="11" id="KW-1185">Reference proteome</keyword>
<evidence type="ECO:0000256" key="7">
    <source>
        <dbReference type="SAM" id="MobiDB-lite"/>
    </source>
</evidence>
<gene>
    <name evidence="10" type="ordered locus">Spiaf_0065</name>
</gene>
<dbReference type="KEGG" id="sfc:Spiaf_0065"/>
<proteinExistence type="inferred from homology"/>
<keyword evidence="6 8" id="KW-0472">Membrane</keyword>
<dbReference type="RefSeq" id="WP_014454172.1">
    <property type="nucleotide sequence ID" value="NC_017098.1"/>
</dbReference>
<dbReference type="PATRIC" id="fig|889378.3.peg.67"/>
<evidence type="ECO:0000256" key="2">
    <source>
        <dbReference type="ARBA" id="ARBA00005236"/>
    </source>
</evidence>
<dbReference type="OrthoDB" id="366662at2"/>
<comment type="subcellular location">
    <subcellularLocation>
        <location evidence="1">Cell membrane</location>
        <topology evidence="1">Multi-pass membrane protein</topology>
    </subcellularLocation>
</comment>
<feature type="compositionally biased region" description="Acidic residues" evidence="7">
    <location>
        <begin position="305"/>
        <end position="314"/>
    </location>
</feature>
<evidence type="ECO:0000256" key="1">
    <source>
        <dbReference type="ARBA" id="ARBA00004651"/>
    </source>
</evidence>
<feature type="compositionally biased region" description="Low complexity" evidence="7">
    <location>
        <begin position="267"/>
        <end position="301"/>
    </location>
</feature>
<protein>
    <submittedName>
        <fullName evidence="10">ABC-type transport system, involved in lipoprotein release, permease component</fullName>
    </submittedName>
</protein>
<feature type="compositionally biased region" description="Low complexity" evidence="7">
    <location>
        <begin position="315"/>
        <end position="331"/>
    </location>
</feature>
<dbReference type="Pfam" id="PF02687">
    <property type="entry name" value="FtsX"/>
    <property type="match status" value="1"/>
</dbReference>
<evidence type="ECO:0000256" key="8">
    <source>
        <dbReference type="SAM" id="Phobius"/>
    </source>
</evidence>
<evidence type="ECO:0000256" key="6">
    <source>
        <dbReference type="ARBA" id="ARBA00023136"/>
    </source>
</evidence>
<sequence>MRGMLLLIFRNIRRNGARLRPMVGILGLSFLLLLVGNALLEHSDAAFHSAYTDNLAGDMAVSAVGDATFTLFGSDALLVGEYQVPPTLVNFAGLQRDVTELPQVRASAGVVTSAARVEVGGRRSEQALFGVRFSDYTALFPQLDVVQGDFPSEDRPGMMIQQHQYDNLTARGVNIEFGETRATLTVAYDNTFTIREVPITGVYRYPVRDQVLDRVMLVDVQTARALNGYVYGSLDAADIPESQRELFDADLDDLFGAGDGSDEGAIDEGAPGAASEAAAEAPAEVSGAAEADAAADDPLAGMFGEADDFGEADESGAAADAAPAEAKTAPASDDDDPLAALEQFFRDAGADDAAAQATQTIDGAWNHLLISLHNEGDMRRVRRSLQAAGYTEENEYLIRDWRQAVGGTALLVWYLQVMLNAGLLFVAIGAAIITTNALVLSVLERTKEIGTMRALGATRSRVSLMIFLETILVVLGSASAGLLLGGLVVYILNAAGVVIDNQYIQILFGGGAVQARVTAGLVLNHLLAALVLGGVAMLYPLKKALGIGPARAMAE</sequence>
<feature type="domain" description="ABC3 transporter permease C-terminal" evidence="9">
    <location>
        <begin position="423"/>
        <end position="548"/>
    </location>
</feature>
<dbReference type="AlphaFoldDB" id="H9UF81"/>
<feature type="transmembrane region" description="Helical" evidence="8">
    <location>
        <begin position="522"/>
        <end position="541"/>
    </location>
</feature>
<organism evidence="10 11">
    <name type="scientific">Spirochaeta africana (strain ATCC 700263 / DSM 8902 / Z-7692)</name>
    <dbReference type="NCBI Taxonomy" id="889378"/>
    <lineage>
        <taxon>Bacteria</taxon>
        <taxon>Pseudomonadati</taxon>
        <taxon>Spirochaetota</taxon>
        <taxon>Spirochaetia</taxon>
        <taxon>Spirochaetales</taxon>
        <taxon>Spirochaetaceae</taxon>
        <taxon>Spirochaeta</taxon>
    </lineage>
</organism>
<dbReference type="InterPro" id="IPR003838">
    <property type="entry name" value="ABC3_permease_C"/>
</dbReference>
<name>H9UF81_SPIAZ</name>
<dbReference type="eggNOG" id="COG0577">
    <property type="taxonomic scope" value="Bacteria"/>
</dbReference>
<dbReference type="PANTHER" id="PTHR30489:SF0">
    <property type="entry name" value="LIPOPROTEIN-RELEASING SYSTEM TRANSMEMBRANE PROTEIN LOLE"/>
    <property type="match status" value="1"/>
</dbReference>
<accession>H9UF81</accession>
<keyword evidence="4 8" id="KW-0812">Transmembrane</keyword>
<evidence type="ECO:0000256" key="4">
    <source>
        <dbReference type="ARBA" id="ARBA00022692"/>
    </source>
</evidence>
<dbReference type="HOGENOM" id="CLU_036078_0_0_12"/>
<comment type="similarity">
    <text evidence="2">Belongs to the ABC-4 integral membrane protein family. LolC/E subfamily.</text>
</comment>
<keyword evidence="10" id="KW-0449">Lipoprotein</keyword>
<dbReference type="PANTHER" id="PTHR30489">
    <property type="entry name" value="LIPOPROTEIN-RELEASING SYSTEM TRANSMEMBRANE PROTEIN LOLE"/>
    <property type="match status" value="1"/>
</dbReference>
<evidence type="ECO:0000256" key="3">
    <source>
        <dbReference type="ARBA" id="ARBA00022475"/>
    </source>
</evidence>
<dbReference type="EMBL" id="CP003282">
    <property type="protein sequence ID" value="AFG36174.1"/>
    <property type="molecule type" value="Genomic_DNA"/>
</dbReference>
<evidence type="ECO:0000313" key="10">
    <source>
        <dbReference type="EMBL" id="AFG36174.1"/>
    </source>
</evidence>
<dbReference type="GO" id="GO:0098797">
    <property type="term" value="C:plasma membrane protein complex"/>
    <property type="evidence" value="ECO:0007669"/>
    <property type="project" value="TreeGrafter"/>
</dbReference>
<evidence type="ECO:0000313" key="11">
    <source>
        <dbReference type="Proteomes" id="UP000007383"/>
    </source>
</evidence>
<feature type="transmembrane region" description="Helical" evidence="8">
    <location>
        <begin position="464"/>
        <end position="492"/>
    </location>
</feature>
<feature type="region of interest" description="Disordered" evidence="7">
    <location>
        <begin position="257"/>
        <end position="335"/>
    </location>
</feature>
<dbReference type="GO" id="GO:0044874">
    <property type="term" value="P:lipoprotein localization to outer membrane"/>
    <property type="evidence" value="ECO:0007669"/>
    <property type="project" value="TreeGrafter"/>
</dbReference>
<feature type="transmembrane region" description="Helical" evidence="8">
    <location>
        <begin position="413"/>
        <end position="443"/>
    </location>
</feature>
<evidence type="ECO:0000256" key="5">
    <source>
        <dbReference type="ARBA" id="ARBA00022989"/>
    </source>
</evidence>
<keyword evidence="3" id="KW-1003">Cell membrane</keyword>
<keyword evidence="5 8" id="KW-1133">Transmembrane helix</keyword>
<evidence type="ECO:0000259" key="9">
    <source>
        <dbReference type="Pfam" id="PF02687"/>
    </source>
</evidence>
<reference evidence="11" key="1">
    <citation type="journal article" date="2013" name="Stand. Genomic Sci.">
        <title>Complete genome sequence of the halophilic bacterium Spirochaeta africana type strain (Z-7692(T)) from the alkaline Lake Magadi in the East African Rift.</title>
        <authorList>
            <person name="Liolos K."/>
            <person name="Abt B."/>
            <person name="Scheuner C."/>
            <person name="Teshima H."/>
            <person name="Held B."/>
            <person name="Lapidus A."/>
            <person name="Nolan M."/>
            <person name="Lucas S."/>
            <person name="Deshpande S."/>
            <person name="Cheng J.F."/>
            <person name="Tapia R."/>
            <person name="Goodwin L.A."/>
            <person name="Pitluck S."/>
            <person name="Pagani I."/>
            <person name="Ivanova N."/>
            <person name="Mavromatis K."/>
            <person name="Mikhailova N."/>
            <person name="Huntemann M."/>
            <person name="Pati A."/>
            <person name="Chen A."/>
            <person name="Palaniappan K."/>
            <person name="Land M."/>
            <person name="Rohde M."/>
            <person name="Tindall B.J."/>
            <person name="Detter J.C."/>
            <person name="Goker M."/>
            <person name="Bristow J."/>
            <person name="Eisen J.A."/>
            <person name="Markowitz V."/>
            <person name="Hugenholtz P."/>
            <person name="Woyke T."/>
            <person name="Klenk H.P."/>
            <person name="Kyrpides N.C."/>
        </authorList>
    </citation>
    <scope>NUCLEOTIDE SEQUENCE</scope>
    <source>
        <strain evidence="11">ATCC 700263 / DSM 8902 / Z-7692</strain>
    </source>
</reference>